<dbReference type="Proteomes" id="UP000217979">
    <property type="component" value="Chromosome"/>
</dbReference>
<evidence type="ECO:0000313" key="4">
    <source>
        <dbReference type="Proteomes" id="UP000251197"/>
    </source>
</evidence>
<dbReference type="AlphaFoldDB" id="A0A291DYL5"/>
<gene>
    <name evidence="1" type="ORF">CO704_12250</name>
    <name evidence="2" type="ORF">NCTC12120_06559</name>
</gene>
<evidence type="ECO:0000313" key="3">
    <source>
        <dbReference type="Proteomes" id="UP000217979"/>
    </source>
</evidence>
<dbReference type="EMBL" id="CP023525">
    <property type="protein sequence ID" value="ATF92813.1"/>
    <property type="molecule type" value="Genomic_DNA"/>
</dbReference>
<sequence>MNARAFNQQFLPGSPMIYCPKDSVIGYGGVVKIVDKARDFKCGTIVEIDREPFFVKTDSLKPAR</sequence>
<reference evidence="1 3" key="1">
    <citation type="submission" date="2017-09" db="EMBL/GenBank/DDBJ databases">
        <title>FDA dAtabase for Regulatory Grade micrObial Sequences (FDA-ARGOS): Supporting development and validation of Infectious Disease Dx tests.</title>
        <authorList>
            <person name="Minogue T."/>
            <person name="Wolcott M."/>
            <person name="Wasieloski L."/>
            <person name="Aguilar W."/>
            <person name="Moore D."/>
            <person name="Tallon L."/>
            <person name="Sadzewicz L."/>
            <person name="Ott S."/>
            <person name="Zhao X."/>
            <person name="Nagaraj S."/>
            <person name="Vavikolanu K."/>
            <person name="Aluvathingal J."/>
            <person name="Nadendla S."/>
            <person name="Sichtig H."/>
        </authorList>
    </citation>
    <scope>NUCLEOTIDE SEQUENCE [LARGE SCALE GENOMIC DNA]</scope>
    <source>
        <strain evidence="1 3">FDAARGOS_392</strain>
    </source>
</reference>
<organism evidence="1 3">
    <name type="scientific">Cedecea neteri</name>
    <dbReference type="NCBI Taxonomy" id="158822"/>
    <lineage>
        <taxon>Bacteria</taxon>
        <taxon>Pseudomonadati</taxon>
        <taxon>Pseudomonadota</taxon>
        <taxon>Gammaproteobacteria</taxon>
        <taxon>Enterobacterales</taxon>
        <taxon>Enterobacteriaceae</taxon>
        <taxon>Cedecea</taxon>
    </lineage>
</organism>
<dbReference type="Proteomes" id="UP000251197">
    <property type="component" value="Unassembled WGS sequence"/>
</dbReference>
<accession>A0A291DYL5</accession>
<proteinExistence type="predicted"/>
<evidence type="ECO:0000313" key="1">
    <source>
        <dbReference type="EMBL" id="ATF92813.1"/>
    </source>
</evidence>
<reference evidence="2 4" key="2">
    <citation type="submission" date="2018-06" db="EMBL/GenBank/DDBJ databases">
        <authorList>
            <consortium name="Pathogen Informatics"/>
            <person name="Doyle S."/>
        </authorList>
    </citation>
    <scope>NUCLEOTIDE SEQUENCE [LARGE SCALE GENOMIC DNA]</scope>
    <source>
        <strain evidence="2 4">NCTC12120</strain>
    </source>
</reference>
<dbReference type="EMBL" id="UAVU01000010">
    <property type="protein sequence ID" value="SQC93445.1"/>
    <property type="molecule type" value="Genomic_DNA"/>
</dbReference>
<dbReference type="RefSeq" id="WP_096754101.1">
    <property type="nucleotide sequence ID" value="NZ_CP023525.1"/>
</dbReference>
<protein>
    <submittedName>
        <fullName evidence="1">Uncharacterized protein</fullName>
    </submittedName>
</protein>
<evidence type="ECO:0000313" key="2">
    <source>
        <dbReference type="EMBL" id="SQC93445.1"/>
    </source>
</evidence>
<name>A0A291DYL5_9ENTR</name>